<name>V4RRQ6_9CAUL</name>
<dbReference type="Proteomes" id="UP000017837">
    <property type="component" value="Unassembled WGS sequence"/>
</dbReference>
<dbReference type="OrthoDB" id="5951835at2"/>
<dbReference type="EMBL" id="AWGB01000006">
    <property type="protein sequence ID" value="ESQ93883.1"/>
    <property type="molecule type" value="Genomic_DNA"/>
</dbReference>
<comment type="caution">
    <text evidence="1">The sequence shown here is derived from an EMBL/GenBank/DDBJ whole genome shotgun (WGS) entry which is preliminary data.</text>
</comment>
<reference evidence="1 2" key="1">
    <citation type="journal article" date="2014" name="Nature">
        <title>Sequential evolution of bacterial morphology by co-option of a developmental regulator.</title>
        <authorList>
            <person name="Jiang C."/>
            <person name="Brown P.J."/>
            <person name="Ducret A."/>
            <person name="Brun Y.V."/>
        </authorList>
    </citation>
    <scope>NUCLEOTIDE SEQUENCE [LARGE SCALE GENOMIC DNA]</scope>
    <source>
        <strain evidence="1 2">DSM 16100</strain>
    </source>
</reference>
<gene>
    <name evidence="1" type="ORF">ABENE_04135</name>
</gene>
<organism evidence="1 2">
    <name type="scientific">Asticcacaulis benevestitus DSM 16100 = ATCC BAA-896</name>
    <dbReference type="NCBI Taxonomy" id="1121022"/>
    <lineage>
        <taxon>Bacteria</taxon>
        <taxon>Pseudomonadati</taxon>
        <taxon>Pseudomonadota</taxon>
        <taxon>Alphaproteobacteria</taxon>
        <taxon>Caulobacterales</taxon>
        <taxon>Caulobacteraceae</taxon>
        <taxon>Asticcacaulis</taxon>
    </lineage>
</organism>
<evidence type="ECO:0000313" key="1">
    <source>
        <dbReference type="EMBL" id="ESQ93883.1"/>
    </source>
</evidence>
<dbReference type="SUPFAM" id="SSF55961">
    <property type="entry name" value="Bet v1-like"/>
    <property type="match status" value="1"/>
</dbReference>
<proteinExistence type="predicted"/>
<dbReference type="Pfam" id="PF10604">
    <property type="entry name" value="Polyketide_cyc2"/>
    <property type="match status" value="1"/>
</dbReference>
<protein>
    <recommendedName>
        <fullName evidence="3">Polyketide cyclase</fullName>
    </recommendedName>
</protein>
<dbReference type="RefSeq" id="WP_018079820.1">
    <property type="nucleotide sequence ID" value="NZ_AQWM01000001.1"/>
</dbReference>
<dbReference type="InterPro" id="IPR019587">
    <property type="entry name" value="Polyketide_cyclase/dehydratase"/>
</dbReference>
<dbReference type="PATRIC" id="fig|1121022.4.peg.819"/>
<accession>V4RRQ6</accession>
<keyword evidence="2" id="KW-1185">Reference proteome</keyword>
<dbReference type="AlphaFoldDB" id="V4RRQ6"/>
<dbReference type="CDD" id="cd07812">
    <property type="entry name" value="SRPBCC"/>
    <property type="match status" value="1"/>
</dbReference>
<sequence length="150" mass="16982">MTIAFEHGIELPQPPHQVFALLADYSKVPLWLKRCEGVAKASSGPNKVGDKLRYAYCESGRHGLMDGVITAYDQDRHMAYRYFDKMMAVVVEFHMEPSGEGTRLTHLIDITPHSFMAKLMSPVFKMKLPKQTIQTTENIRDLLAKEAVSL</sequence>
<dbReference type="InterPro" id="IPR023393">
    <property type="entry name" value="START-like_dom_sf"/>
</dbReference>
<evidence type="ECO:0000313" key="2">
    <source>
        <dbReference type="Proteomes" id="UP000017837"/>
    </source>
</evidence>
<dbReference type="eggNOG" id="ENOG5034C5N">
    <property type="taxonomic scope" value="Bacteria"/>
</dbReference>
<dbReference type="Gene3D" id="3.30.530.20">
    <property type="match status" value="1"/>
</dbReference>
<evidence type="ECO:0008006" key="3">
    <source>
        <dbReference type="Google" id="ProtNLM"/>
    </source>
</evidence>